<protein>
    <submittedName>
        <fullName evidence="9">ABC transporter permease subunit</fullName>
    </submittedName>
    <submittedName>
        <fullName evidence="11">Sugar ABC transporter permease</fullName>
    </submittedName>
</protein>
<accession>A0A3E4U2E5</accession>
<dbReference type="EMBL" id="WNME01000004">
    <property type="protein sequence ID" value="MUB62926.1"/>
    <property type="molecule type" value="Genomic_DNA"/>
</dbReference>
<organism evidence="11 13">
    <name type="scientific">Hungatella hathewayi</name>
    <dbReference type="NCBI Taxonomy" id="154046"/>
    <lineage>
        <taxon>Bacteria</taxon>
        <taxon>Bacillati</taxon>
        <taxon>Bacillota</taxon>
        <taxon>Clostridia</taxon>
        <taxon>Lachnospirales</taxon>
        <taxon>Lachnospiraceae</taxon>
        <taxon>Hungatella</taxon>
    </lineage>
</organism>
<dbReference type="Proteomes" id="UP000261023">
    <property type="component" value="Unassembled WGS sequence"/>
</dbReference>
<dbReference type="GeneID" id="93147949"/>
<reference evidence="9 14" key="2">
    <citation type="submission" date="2019-09" db="EMBL/GenBank/DDBJ databases">
        <title>Draft genome sequencing of Hungatella hathewayi 123Y-2.</title>
        <authorList>
            <person name="Lv Q."/>
            <person name="Li S."/>
        </authorList>
    </citation>
    <scope>NUCLEOTIDE SEQUENCE [LARGE SCALE GENOMIC DNA]</scope>
    <source>
        <strain evidence="9 14">123Y-2</strain>
    </source>
</reference>
<dbReference type="GO" id="GO:0055085">
    <property type="term" value="P:transmembrane transport"/>
    <property type="evidence" value="ECO:0007669"/>
    <property type="project" value="InterPro"/>
</dbReference>
<dbReference type="AlphaFoldDB" id="A0A3E4U2E5"/>
<dbReference type="CDD" id="cd06261">
    <property type="entry name" value="TM_PBP2"/>
    <property type="match status" value="1"/>
</dbReference>
<keyword evidence="3" id="KW-1003">Cell membrane</keyword>
<keyword evidence="2 7" id="KW-0813">Transport</keyword>
<feature type="domain" description="ABC transmembrane type-1" evidence="8">
    <location>
        <begin position="69"/>
        <end position="285"/>
    </location>
</feature>
<dbReference type="InterPro" id="IPR000515">
    <property type="entry name" value="MetI-like"/>
</dbReference>
<proteinExistence type="inferred from homology"/>
<feature type="transmembrane region" description="Helical" evidence="7">
    <location>
        <begin position="157"/>
        <end position="176"/>
    </location>
</feature>
<evidence type="ECO:0000256" key="3">
    <source>
        <dbReference type="ARBA" id="ARBA00022475"/>
    </source>
</evidence>
<evidence type="ECO:0000256" key="7">
    <source>
        <dbReference type="RuleBase" id="RU363032"/>
    </source>
</evidence>
<evidence type="ECO:0000313" key="9">
    <source>
        <dbReference type="EMBL" id="MUB62926.1"/>
    </source>
</evidence>
<evidence type="ECO:0000256" key="4">
    <source>
        <dbReference type="ARBA" id="ARBA00022692"/>
    </source>
</evidence>
<dbReference type="GO" id="GO:0005886">
    <property type="term" value="C:plasma membrane"/>
    <property type="evidence" value="ECO:0007669"/>
    <property type="project" value="UniProtKB-SubCell"/>
</dbReference>
<evidence type="ECO:0000313" key="11">
    <source>
        <dbReference type="EMBL" id="RGM00587.1"/>
    </source>
</evidence>
<feature type="transmembrane region" description="Helical" evidence="7">
    <location>
        <begin position="7"/>
        <end position="28"/>
    </location>
</feature>
<dbReference type="Gene3D" id="1.10.3720.10">
    <property type="entry name" value="MetI-like"/>
    <property type="match status" value="1"/>
</dbReference>
<feature type="transmembrane region" description="Helical" evidence="7">
    <location>
        <begin position="227"/>
        <end position="248"/>
    </location>
</feature>
<feature type="transmembrane region" description="Helical" evidence="7">
    <location>
        <begin position="107"/>
        <end position="128"/>
    </location>
</feature>
<keyword evidence="5 7" id="KW-1133">Transmembrane helix</keyword>
<dbReference type="Proteomes" id="UP000434223">
    <property type="component" value="Unassembled WGS sequence"/>
</dbReference>
<evidence type="ECO:0000313" key="12">
    <source>
        <dbReference type="Proteomes" id="UP000261023"/>
    </source>
</evidence>
<dbReference type="PROSITE" id="PS50928">
    <property type="entry name" value="ABC_TM1"/>
    <property type="match status" value="1"/>
</dbReference>
<keyword evidence="6 7" id="KW-0472">Membrane</keyword>
<evidence type="ECO:0000259" key="8">
    <source>
        <dbReference type="PROSITE" id="PS50928"/>
    </source>
</evidence>
<evidence type="ECO:0000313" key="13">
    <source>
        <dbReference type="Proteomes" id="UP000261257"/>
    </source>
</evidence>
<keyword evidence="4 7" id="KW-0812">Transmembrane</keyword>
<dbReference type="OrthoDB" id="367897at2"/>
<dbReference type="Pfam" id="PF00528">
    <property type="entry name" value="BPD_transp_1"/>
    <property type="match status" value="1"/>
</dbReference>
<sequence>MKTKKSTLFIFLGPAFLLYMFVFLYPTVRTTAMSLFQMSNVTTPISQWSFVGLDNFTKLFSTPLFRISMINIAKIWLFCGIAALGLAFLFAVLLVGGIKGKGIYRTIIYLPNVISGIAIGYMWLLYVFNNKFGLLAKVFHAIGLKGLAEIPWTSPSYIFTAMCVAYVFSSVGYYMLTYMAAIEGIPEDFYEAARLEGANRLHEMIYITFPLIASTVKSSLTLWSNKVIGFFALSLVFGGATTITPMVYTYNALFGTEVSVESNAGVAASSAVVMTVIIIILFVATNLLVKDKKYEY</sequence>
<dbReference type="InterPro" id="IPR050809">
    <property type="entry name" value="UgpAE/MalFG_permease"/>
</dbReference>
<dbReference type="RefSeq" id="WP_006772925.1">
    <property type="nucleotide sequence ID" value="NZ_CAJKZF010000019.1"/>
</dbReference>
<dbReference type="SUPFAM" id="SSF161098">
    <property type="entry name" value="MetI-like"/>
    <property type="match status" value="1"/>
</dbReference>
<feature type="transmembrane region" description="Helical" evidence="7">
    <location>
        <begin position="75"/>
        <end position="95"/>
    </location>
</feature>
<gene>
    <name evidence="10" type="ORF">DWX31_07525</name>
    <name evidence="11" type="ORF">DXC39_20815</name>
    <name evidence="9" type="ORF">GNE07_07630</name>
</gene>
<reference evidence="12 13" key="1">
    <citation type="submission" date="2018-08" db="EMBL/GenBank/DDBJ databases">
        <title>A genome reference for cultivated species of the human gut microbiota.</title>
        <authorList>
            <person name="Zou Y."/>
            <person name="Xue W."/>
            <person name="Luo G."/>
        </authorList>
    </citation>
    <scope>NUCLEOTIDE SEQUENCE [LARGE SCALE GENOMIC DNA]</scope>
    <source>
        <strain evidence="10 12">AF19-13AC</strain>
        <strain evidence="11 13">TF05-11AC</strain>
    </source>
</reference>
<dbReference type="PANTHER" id="PTHR43227">
    <property type="entry name" value="BLL4140 PROTEIN"/>
    <property type="match status" value="1"/>
</dbReference>
<dbReference type="Proteomes" id="UP000261257">
    <property type="component" value="Unassembled WGS sequence"/>
</dbReference>
<evidence type="ECO:0000256" key="2">
    <source>
        <dbReference type="ARBA" id="ARBA00022448"/>
    </source>
</evidence>
<dbReference type="PANTHER" id="PTHR43227:SF11">
    <property type="entry name" value="BLL4140 PROTEIN"/>
    <property type="match status" value="1"/>
</dbReference>
<evidence type="ECO:0000256" key="6">
    <source>
        <dbReference type="ARBA" id="ARBA00023136"/>
    </source>
</evidence>
<dbReference type="EMBL" id="QTJW01000004">
    <property type="protein sequence ID" value="RGD71423.1"/>
    <property type="molecule type" value="Genomic_DNA"/>
</dbReference>
<comment type="caution">
    <text evidence="11">The sequence shown here is derived from an EMBL/GenBank/DDBJ whole genome shotgun (WGS) entry which is preliminary data.</text>
</comment>
<evidence type="ECO:0000256" key="5">
    <source>
        <dbReference type="ARBA" id="ARBA00022989"/>
    </source>
</evidence>
<dbReference type="EMBL" id="QSSQ01000025">
    <property type="protein sequence ID" value="RGM00587.1"/>
    <property type="molecule type" value="Genomic_DNA"/>
</dbReference>
<name>A0A3E4U2E5_9FIRM</name>
<evidence type="ECO:0000256" key="1">
    <source>
        <dbReference type="ARBA" id="ARBA00004651"/>
    </source>
</evidence>
<comment type="subcellular location">
    <subcellularLocation>
        <location evidence="1 7">Cell membrane</location>
        <topology evidence="1 7">Multi-pass membrane protein</topology>
    </subcellularLocation>
</comment>
<dbReference type="InterPro" id="IPR035906">
    <property type="entry name" value="MetI-like_sf"/>
</dbReference>
<comment type="similarity">
    <text evidence="7">Belongs to the binding-protein-dependent transport system permease family.</text>
</comment>
<evidence type="ECO:0000313" key="10">
    <source>
        <dbReference type="EMBL" id="RGD71423.1"/>
    </source>
</evidence>
<feature type="transmembrane region" description="Helical" evidence="7">
    <location>
        <begin position="268"/>
        <end position="289"/>
    </location>
</feature>
<evidence type="ECO:0000313" key="14">
    <source>
        <dbReference type="Proteomes" id="UP000434223"/>
    </source>
</evidence>